<sequence length="670" mass="75280">MNPSVHEGVVLERAAAGDRILLIMEINVPTATSARTDRKLIERNRRSLMKSLSSKLNSLIPHLNSLKATSVPDQVDEAVNYIKKLETNLETMKERKDILTRIVSASSSESSGKKFPEIKILEMGSGLVVAVLITGLDGQFIFRETIRTLREEGADILSATSSAVNNGRVFHIIHFTFAKEYSKDGSIPSSDNYESGFTESDPRYNLADLLAMPFFLSLQPSHLQVVDLSYTSIKSLPASSITKLVALQKLILRHCELFMELPPQVGEIQNLEVLDLDGTEILDLPEQTGMLSKLKILRVSFYGYMNSGKRLRQKALINPGTISALSQLTELSIDANPDDERWNEVVETVIEEACSLKTLECLILYLPNVESLGKRRIGSTSLSYYPLPAFRFIIGQHRQRSISRVPKEVEAHFQEWKRCLKFVKGKDIPSEMKKNMQRLELCLLVECNEIQNVISCVESYEEEADMLEDYTINSESGGGSHSAQVAVLPNLQYLHIYSLKNLVSIWRTPTNDKQCLSGLKFLGLHTCPKLRVIFSSVLLANLGKLEVLVVKDCPEVTQVVSLSSNESVDPLGSYLPSLRRVSLLYLPKLVSISSRFQIAPKLEKIGFYNCPKLKGLSKGEMSSGDLKIIKGESKWWEAMKWKKSDQLDHLQSIFCPITREKDVMTQMEEM</sequence>
<keyword evidence="7" id="KW-0175">Coiled coil</keyword>
<evidence type="ECO:0000313" key="10">
    <source>
        <dbReference type="Proteomes" id="UP001054252"/>
    </source>
</evidence>
<dbReference type="GO" id="GO:0005634">
    <property type="term" value="C:nucleus"/>
    <property type="evidence" value="ECO:0007669"/>
    <property type="project" value="UniProtKB-SubCell"/>
</dbReference>
<dbReference type="InterPro" id="IPR057135">
    <property type="entry name" value="At4g27190-like_LRR"/>
</dbReference>
<dbReference type="EMBL" id="BPVZ01000094">
    <property type="protein sequence ID" value="GKV32101.1"/>
    <property type="molecule type" value="Genomic_DNA"/>
</dbReference>
<dbReference type="PANTHER" id="PTHR33463:SF179">
    <property type="entry name" value="NB-ARC DOMAIN-CONTAINING PROTEIN"/>
    <property type="match status" value="1"/>
</dbReference>
<dbReference type="InterPro" id="IPR011598">
    <property type="entry name" value="bHLH_dom"/>
</dbReference>
<dbReference type="SMART" id="SM00353">
    <property type="entry name" value="HLH"/>
    <property type="match status" value="1"/>
</dbReference>
<dbReference type="PROSITE" id="PS50888">
    <property type="entry name" value="BHLH"/>
    <property type="match status" value="1"/>
</dbReference>
<protein>
    <recommendedName>
        <fullName evidence="8">BHLH domain-containing protein</fullName>
    </recommendedName>
</protein>
<evidence type="ECO:0000256" key="3">
    <source>
        <dbReference type="ARBA" id="ARBA00022821"/>
    </source>
</evidence>
<dbReference type="InterPro" id="IPR036638">
    <property type="entry name" value="HLH_DNA-bd_sf"/>
</dbReference>
<evidence type="ECO:0000256" key="2">
    <source>
        <dbReference type="ARBA" id="ARBA00022737"/>
    </source>
</evidence>
<comment type="subcellular location">
    <subcellularLocation>
        <location evidence="1">Nucleus</location>
    </subcellularLocation>
</comment>
<evidence type="ECO:0000256" key="1">
    <source>
        <dbReference type="ARBA" id="ARBA00004123"/>
    </source>
</evidence>
<dbReference type="Pfam" id="PF23247">
    <property type="entry name" value="LRR_RPS2"/>
    <property type="match status" value="1"/>
</dbReference>
<feature type="coiled-coil region" evidence="7">
    <location>
        <begin position="75"/>
        <end position="102"/>
    </location>
</feature>
<dbReference type="Pfam" id="PF00010">
    <property type="entry name" value="HLH"/>
    <property type="match status" value="1"/>
</dbReference>
<keyword evidence="10" id="KW-1185">Reference proteome</keyword>
<keyword evidence="5" id="KW-0804">Transcription</keyword>
<organism evidence="9 10">
    <name type="scientific">Rubroshorea leprosula</name>
    <dbReference type="NCBI Taxonomy" id="152421"/>
    <lineage>
        <taxon>Eukaryota</taxon>
        <taxon>Viridiplantae</taxon>
        <taxon>Streptophyta</taxon>
        <taxon>Embryophyta</taxon>
        <taxon>Tracheophyta</taxon>
        <taxon>Spermatophyta</taxon>
        <taxon>Magnoliopsida</taxon>
        <taxon>eudicotyledons</taxon>
        <taxon>Gunneridae</taxon>
        <taxon>Pentapetalae</taxon>
        <taxon>rosids</taxon>
        <taxon>malvids</taxon>
        <taxon>Malvales</taxon>
        <taxon>Dipterocarpaceae</taxon>
        <taxon>Rubroshorea</taxon>
    </lineage>
</organism>
<evidence type="ECO:0000259" key="8">
    <source>
        <dbReference type="PROSITE" id="PS50888"/>
    </source>
</evidence>
<evidence type="ECO:0000313" key="9">
    <source>
        <dbReference type="EMBL" id="GKV32101.1"/>
    </source>
</evidence>
<dbReference type="InterPro" id="IPR055414">
    <property type="entry name" value="LRR_R13L4/SHOC2-like"/>
</dbReference>
<dbReference type="Gene3D" id="4.10.280.10">
    <property type="entry name" value="Helix-loop-helix DNA-binding domain"/>
    <property type="match status" value="1"/>
</dbReference>
<keyword evidence="2" id="KW-0677">Repeat</keyword>
<dbReference type="Gene3D" id="3.80.10.10">
    <property type="entry name" value="Ribonuclease Inhibitor"/>
    <property type="match status" value="2"/>
</dbReference>
<dbReference type="InterPro" id="IPR050905">
    <property type="entry name" value="Plant_NBS-LRR"/>
</dbReference>
<evidence type="ECO:0000256" key="4">
    <source>
        <dbReference type="ARBA" id="ARBA00023015"/>
    </source>
</evidence>
<dbReference type="SUPFAM" id="SSF52058">
    <property type="entry name" value="L domain-like"/>
    <property type="match status" value="1"/>
</dbReference>
<keyword evidence="4" id="KW-0805">Transcription regulation</keyword>
<name>A0AAV5L4B8_9ROSI</name>
<keyword evidence="6" id="KW-0539">Nucleus</keyword>
<dbReference type="Pfam" id="PF23598">
    <property type="entry name" value="LRR_14"/>
    <property type="match status" value="1"/>
</dbReference>
<comment type="caution">
    <text evidence="9">The sequence shown here is derived from an EMBL/GenBank/DDBJ whole genome shotgun (WGS) entry which is preliminary data.</text>
</comment>
<feature type="domain" description="BHLH" evidence="8">
    <location>
        <begin position="33"/>
        <end position="85"/>
    </location>
</feature>
<dbReference type="PANTHER" id="PTHR33463">
    <property type="entry name" value="NB-ARC DOMAIN-CONTAINING PROTEIN-RELATED"/>
    <property type="match status" value="1"/>
</dbReference>
<reference evidence="9 10" key="1">
    <citation type="journal article" date="2021" name="Commun. Biol.">
        <title>The genome of Shorea leprosula (Dipterocarpaceae) highlights the ecological relevance of drought in aseasonal tropical rainforests.</title>
        <authorList>
            <person name="Ng K.K.S."/>
            <person name="Kobayashi M.J."/>
            <person name="Fawcett J.A."/>
            <person name="Hatakeyama M."/>
            <person name="Paape T."/>
            <person name="Ng C.H."/>
            <person name="Ang C.C."/>
            <person name="Tnah L.H."/>
            <person name="Lee C.T."/>
            <person name="Nishiyama T."/>
            <person name="Sese J."/>
            <person name="O'Brien M.J."/>
            <person name="Copetti D."/>
            <person name="Mohd Noor M.I."/>
            <person name="Ong R.C."/>
            <person name="Putra M."/>
            <person name="Sireger I.Z."/>
            <person name="Indrioko S."/>
            <person name="Kosugi Y."/>
            <person name="Izuno A."/>
            <person name="Isagi Y."/>
            <person name="Lee S.L."/>
            <person name="Shimizu K.K."/>
        </authorList>
    </citation>
    <scope>NUCLEOTIDE SEQUENCE [LARGE SCALE GENOMIC DNA]</scope>
    <source>
        <strain evidence="9">214</strain>
    </source>
</reference>
<dbReference type="InterPro" id="IPR032675">
    <property type="entry name" value="LRR_dom_sf"/>
</dbReference>
<dbReference type="AlphaFoldDB" id="A0AAV5L4B8"/>
<keyword evidence="3" id="KW-0611">Plant defense</keyword>
<accession>A0AAV5L4B8</accession>
<dbReference type="SUPFAM" id="SSF47459">
    <property type="entry name" value="HLH, helix-loop-helix DNA-binding domain"/>
    <property type="match status" value="1"/>
</dbReference>
<evidence type="ECO:0000256" key="6">
    <source>
        <dbReference type="ARBA" id="ARBA00023242"/>
    </source>
</evidence>
<proteinExistence type="predicted"/>
<dbReference type="Proteomes" id="UP001054252">
    <property type="component" value="Unassembled WGS sequence"/>
</dbReference>
<gene>
    <name evidence="9" type="ORF">SLEP1_g40729</name>
</gene>
<dbReference type="GO" id="GO:0046983">
    <property type="term" value="F:protein dimerization activity"/>
    <property type="evidence" value="ECO:0007669"/>
    <property type="project" value="InterPro"/>
</dbReference>
<evidence type="ECO:0000256" key="7">
    <source>
        <dbReference type="SAM" id="Coils"/>
    </source>
</evidence>
<evidence type="ECO:0000256" key="5">
    <source>
        <dbReference type="ARBA" id="ARBA00023163"/>
    </source>
</evidence>